<dbReference type="AlphaFoldDB" id="A0A8C9RGB2"/>
<evidence type="ECO:0000256" key="8">
    <source>
        <dbReference type="ARBA" id="ARBA00023002"/>
    </source>
</evidence>
<dbReference type="Ensembl" id="ENSSFOT00015011554.2">
    <property type="protein sequence ID" value="ENSSFOP00015011405.2"/>
    <property type="gene ID" value="ENSSFOG00015007376.2"/>
</dbReference>
<comment type="catalytic activity">
    <reaction evidence="11 12">
        <text>L-lysyl-[protein] + O2 + H2O = (S)-2-amino-6-oxohexanoyl-[protein] + H2O2 + NH4(+)</text>
        <dbReference type="Rhea" id="RHEA:24544"/>
        <dbReference type="Rhea" id="RHEA-COMP:9752"/>
        <dbReference type="Rhea" id="RHEA-COMP:12448"/>
        <dbReference type="ChEBI" id="CHEBI:15377"/>
        <dbReference type="ChEBI" id="CHEBI:15379"/>
        <dbReference type="ChEBI" id="CHEBI:16240"/>
        <dbReference type="ChEBI" id="CHEBI:28938"/>
        <dbReference type="ChEBI" id="CHEBI:29969"/>
        <dbReference type="ChEBI" id="CHEBI:131803"/>
        <dbReference type="EC" id="1.4.3.13"/>
    </reaction>
</comment>
<dbReference type="GO" id="GO:0004720">
    <property type="term" value="F:protein-lysine 6-oxidase activity"/>
    <property type="evidence" value="ECO:0007669"/>
    <property type="project" value="UniProtKB-UniRule"/>
</dbReference>
<dbReference type="PROSITE" id="PS00926">
    <property type="entry name" value="LYSYL_OXIDASE"/>
    <property type="match status" value="1"/>
</dbReference>
<dbReference type="OrthoDB" id="547291at2759"/>
<name>A0A8C9RGB2_SCLFO</name>
<keyword evidence="10" id="KW-1015">Disulfide bond</keyword>
<feature type="compositionally biased region" description="Gly residues" evidence="13">
    <location>
        <begin position="171"/>
        <end position="182"/>
    </location>
</feature>
<dbReference type="Pfam" id="PF01186">
    <property type="entry name" value="Lysyl_oxidase"/>
    <property type="match status" value="1"/>
</dbReference>
<dbReference type="PANTHER" id="PTHR45817:SF10">
    <property type="entry name" value="LYSYL OXIDASE HOMOLOG"/>
    <property type="match status" value="1"/>
</dbReference>
<reference evidence="15" key="2">
    <citation type="submission" date="2025-08" db="UniProtKB">
        <authorList>
            <consortium name="Ensembl"/>
        </authorList>
    </citation>
    <scope>IDENTIFICATION</scope>
</reference>
<evidence type="ECO:0000256" key="2">
    <source>
        <dbReference type="ARBA" id="ARBA00004239"/>
    </source>
</evidence>
<evidence type="ECO:0000256" key="10">
    <source>
        <dbReference type="ARBA" id="ARBA00023157"/>
    </source>
</evidence>
<proteinExistence type="inferred from homology"/>
<dbReference type="GeneTree" id="ENSGT00940000154779"/>
<feature type="compositionally biased region" description="Low complexity" evidence="13">
    <location>
        <begin position="75"/>
        <end position="86"/>
    </location>
</feature>
<reference evidence="15" key="3">
    <citation type="submission" date="2025-09" db="UniProtKB">
        <authorList>
            <consortium name="Ensembl"/>
        </authorList>
    </citation>
    <scope>IDENTIFICATION</scope>
</reference>
<keyword evidence="8 12" id="KW-0560">Oxidoreductase</keyword>
<evidence type="ECO:0000256" key="9">
    <source>
        <dbReference type="ARBA" id="ARBA00023008"/>
    </source>
</evidence>
<feature type="region of interest" description="Disordered" evidence="13">
    <location>
        <begin position="117"/>
        <end position="191"/>
    </location>
</feature>
<evidence type="ECO:0000256" key="1">
    <source>
        <dbReference type="ARBA" id="ARBA00001935"/>
    </source>
</evidence>
<keyword evidence="7 12" id="KW-0801">TPQ</keyword>
<dbReference type="PRINTS" id="PR00074">
    <property type="entry name" value="LYSYLOXIDASE"/>
</dbReference>
<evidence type="ECO:0000256" key="12">
    <source>
        <dbReference type="RuleBase" id="RU367046"/>
    </source>
</evidence>
<comment type="subcellular location">
    <subcellularLocation>
        <location evidence="2 12">Secreted</location>
        <location evidence="2 12">Extracellular space</location>
    </subcellularLocation>
</comment>
<protein>
    <recommendedName>
        <fullName evidence="12">Lysyl oxidase homolog</fullName>
        <ecNumber evidence="12">1.4.3.13</ecNumber>
    </recommendedName>
</protein>
<keyword evidence="9 12" id="KW-0186">Copper</keyword>
<keyword evidence="16" id="KW-1185">Reference proteome</keyword>
<keyword evidence="5 12" id="KW-0964">Secreted</keyword>
<feature type="chain" id="PRO_5034268553" description="Lysyl oxidase homolog" evidence="14">
    <location>
        <begin position="20"/>
        <end position="522"/>
    </location>
</feature>
<feature type="region of interest" description="Disordered" evidence="13">
    <location>
        <begin position="234"/>
        <end position="305"/>
    </location>
</feature>
<evidence type="ECO:0000256" key="14">
    <source>
        <dbReference type="SAM" id="SignalP"/>
    </source>
</evidence>
<evidence type="ECO:0000256" key="11">
    <source>
        <dbReference type="ARBA" id="ARBA00047861"/>
    </source>
</evidence>
<dbReference type="InterPro" id="IPR001695">
    <property type="entry name" value="Lysyl_oxidase"/>
</dbReference>
<dbReference type="Proteomes" id="UP000694397">
    <property type="component" value="Chromosome 9"/>
</dbReference>
<feature type="signal peptide" evidence="14">
    <location>
        <begin position="1"/>
        <end position="19"/>
    </location>
</feature>
<comment type="cofactor">
    <cofactor evidence="1 12">
        <name>Cu cation</name>
        <dbReference type="ChEBI" id="CHEBI:23378"/>
    </cofactor>
</comment>
<keyword evidence="6 12" id="KW-0479">Metal-binding</keyword>
<comment type="PTM">
    <text evidence="12">The lysine tyrosylquinone cross-link (LTQ) is generated by condensation of the epsilon-amino group of a lysine with a topaquinone produced by oxidation of tyrosine.</text>
</comment>
<evidence type="ECO:0000256" key="4">
    <source>
        <dbReference type="ARBA" id="ARBA00022477"/>
    </source>
</evidence>
<feature type="region of interest" description="Disordered" evidence="13">
    <location>
        <begin position="63"/>
        <end position="99"/>
    </location>
</feature>
<evidence type="ECO:0000313" key="15">
    <source>
        <dbReference type="Ensembl" id="ENSSFOP00015011405.2"/>
    </source>
</evidence>
<accession>A0A8C9RGB2</accession>
<reference evidence="15 16" key="1">
    <citation type="submission" date="2019-04" db="EMBL/GenBank/DDBJ databases">
        <authorList>
            <consortium name="Wellcome Sanger Institute Data Sharing"/>
        </authorList>
    </citation>
    <scope>NUCLEOTIDE SEQUENCE [LARGE SCALE GENOMIC DNA]</scope>
</reference>
<evidence type="ECO:0000256" key="5">
    <source>
        <dbReference type="ARBA" id="ARBA00022525"/>
    </source>
</evidence>
<dbReference type="GO" id="GO:0005615">
    <property type="term" value="C:extracellular space"/>
    <property type="evidence" value="ECO:0007669"/>
    <property type="project" value="UniProtKB-UniRule"/>
</dbReference>
<gene>
    <name evidence="15" type="primary">LOC108919826</name>
</gene>
<evidence type="ECO:0000256" key="3">
    <source>
        <dbReference type="ARBA" id="ARBA00007492"/>
    </source>
</evidence>
<evidence type="ECO:0000256" key="7">
    <source>
        <dbReference type="ARBA" id="ARBA00022772"/>
    </source>
</evidence>
<keyword evidence="4 12" id="KW-0886">LTQ</keyword>
<dbReference type="GO" id="GO:0005507">
    <property type="term" value="F:copper ion binding"/>
    <property type="evidence" value="ECO:0007669"/>
    <property type="project" value="UniProtKB-UniRule"/>
</dbReference>
<evidence type="ECO:0000256" key="6">
    <source>
        <dbReference type="ARBA" id="ARBA00022723"/>
    </source>
</evidence>
<comment type="function">
    <text evidence="12">Mediates the post-translational oxidative deamination of lysine residues on target proteins leading to the formation of deaminated lysine (allysine).</text>
</comment>
<organism evidence="15 16">
    <name type="scientific">Scleropages formosus</name>
    <name type="common">Asian bonytongue</name>
    <name type="synonym">Osteoglossum formosum</name>
    <dbReference type="NCBI Taxonomy" id="113540"/>
    <lineage>
        <taxon>Eukaryota</taxon>
        <taxon>Metazoa</taxon>
        <taxon>Chordata</taxon>
        <taxon>Craniata</taxon>
        <taxon>Vertebrata</taxon>
        <taxon>Euteleostomi</taxon>
        <taxon>Actinopterygii</taxon>
        <taxon>Neopterygii</taxon>
        <taxon>Teleostei</taxon>
        <taxon>Osteoglossocephala</taxon>
        <taxon>Osteoglossomorpha</taxon>
        <taxon>Osteoglossiformes</taxon>
        <taxon>Osteoglossidae</taxon>
        <taxon>Scleropages</taxon>
    </lineage>
</organism>
<evidence type="ECO:0000313" key="16">
    <source>
        <dbReference type="Proteomes" id="UP000694397"/>
    </source>
</evidence>
<dbReference type="GO" id="GO:0030199">
    <property type="term" value="P:collagen fibril organization"/>
    <property type="evidence" value="ECO:0007669"/>
    <property type="project" value="TreeGrafter"/>
</dbReference>
<evidence type="ECO:0000256" key="13">
    <source>
        <dbReference type="SAM" id="MobiDB-lite"/>
    </source>
</evidence>
<keyword evidence="14" id="KW-0732">Signal</keyword>
<comment type="similarity">
    <text evidence="3 12">Belongs to the lysyl oxidase family.</text>
</comment>
<sequence>MPENLTLFLLFWLSCAVHAASSGGSGAWKQRIRWENNGRLFSLLSTGSRYHAPLTSRAHGRLRKEFSSHPPPAPAFQSGSSPSASSNLTGGPVPLHAGDALPNAAHVDLRVYVLSGTGRAPGHGTRRRPVAPAPTANFTNSSGPRASPSDAGSSEDDDVTDGVTPHELEFSGGGSPTRGRGGLVPSHRAGSTARADDFVFARAHPSSARGAGRSGAEDGARRTVAQLANDVEYDTSPAELEARGASVSATDGDAEDLRTGGARRHPENSRNSVFYDMYPPGNRRYYGRRPAPSSSPPEHPRQQQVSGYGTRFFQNGLPDLVPDPYYIQAATYIQHVQMYSLRCAAEENCLARSAYRRNISDLNYRVLLRFPQRVKNQGTADFLPVKPKHQWEWHSCHQHYHSMDAFSLYELLDVSTEKQVAEGHKASFCLEDTTCDPGVRRRYACTAHTQGLGPGCYDTYHANIDCQWIDITDVPSGNYILKVTVNPGFQVQESDFSNNVVRCDVTYRSSHVQTHNCRITSY</sequence>
<feature type="compositionally biased region" description="Low complexity" evidence="13">
    <location>
        <begin position="278"/>
        <end position="292"/>
    </location>
</feature>
<dbReference type="InterPro" id="IPR050912">
    <property type="entry name" value="LOX-like_protein"/>
</dbReference>
<dbReference type="InterPro" id="IPR019828">
    <property type="entry name" value="Lysyl_oxidase_CS"/>
</dbReference>
<dbReference type="PANTHER" id="PTHR45817">
    <property type="entry name" value="LYSYL OXIDASE-LIKE-RELATED"/>
    <property type="match status" value="1"/>
</dbReference>
<dbReference type="EC" id="1.4.3.13" evidence="12"/>